<reference evidence="2" key="1">
    <citation type="submission" date="2025-08" db="UniProtKB">
        <authorList>
            <consortium name="Ensembl"/>
        </authorList>
    </citation>
    <scope>IDENTIFICATION</scope>
</reference>
<evidence type="ECO:0000313" key="2">
    <source>
        <dbReference type="Ensembl" id="ENSSPUP00000024958.1"/>
    </source>
</evidence>
<proteinExistence type="predicted"/>
<dbReference type="PANTHER" id="PTHR21534:SF0">
    <property type="entry name" value="KATANIN-INTERACTING PROTEIN"/>
    <property type="match status" value="1"/>
</dbReference>
<dbReference type="AlphaFoldDB" id="A0A8D0HK51"/>
<evidence type="ECO:0000259" key="1">
    <source>
        <dbReference type="Pfam" id="PF14652"/>
    </source>
</evidence>
<name>A0A8D0HK51_SPHPU</name>
<accession>A0A8D0HK51</accession>
<dbReference type="InterPro" id="IPR027859">
    <property type="entry name" value="KATNIP_dom"/>
</dbReference>
<keyword evidence="3" id="KW-1185">Reference proteome</keyword>
<feature type="domain" description="KATNIP" evidence="1">
    <location>
        <begin position="77"/>
        <end position="222"/>
    </location>
</feature>
<protein>
    <submittedName>
        <fullName evidence="2">Katanin interacting protein</fullName>
    </submittedName>
</protein>
<dbReference type="Proteomes" id="UP000694392">
    <property type="component" value="Unplaced"/>
</dbReference>
<sequence length="735" mass="82852">MSGSLFLPLPSATGTGSLSNPVTEEPCPLALSFACTLLGPLGHGQSHSACFSRMLERNHLEGLTKAKVQDAIYVTMEILSNWGNAVSVGLTEVEFFDLDNVKLFVSAHDVDIRNADFPGDLRHLVNRNQNEHFLWMCPFYPPIQLYFVIRNPSQSSDFGISKIKIWSYNTTTLSDLDVGAKNVKVYVDQTLVFDGELEKGCGNLNTDYSTTVYFKNKEQENFAYSTKGDDSAWTPLNINKEPYLKYLEPKRISINYNSSLEENLPEEINSISLTKLEDLKVLSPASLGDLKNTTTSGVMEHIQSDDEFTMSEQMEKLTEKKMSECTSLTPSWLQSSFHVKEKSQVISIKQKPSWTNHAIDQRHTDSTKDCLGLTDEDACCHQNESGKFNSRNANTDDTLQTVANKDCTADLDILDLLSHKYYCTPEHPTHGRSHHRSLRKEALSNTYQGAEGPPNEDGYDFKIPVLPYGQNLRIDIKSTWGDRHYVGLNGIEIFNSKGEPIQISKIKAEPPDINILPSYGKDPRVITNLIDGVNRTQDDMHLWLAPFMPGKPHFISVDFLNPCQVAMIRIWNYNKSRIHSFRGVKDVTMLLDEQCIFNGEIAKASGALSGAPEHFGDTILFTTEDDILEAIFCYDETYDGDIESVCSLRNEEELKRPRTADGEEDERSFTQADHISIAYLYPELFYTYTHTHTHTHLFQNTLESLGELRTGLHKQGRDGDGMLFRAQGKKISSLL</sequence>
<dbReference type="Pfam" id="PF14652">
    <property type="entry name" value="DUF4457"/>
    <property type="match status" value="2"/>
</dbReference>
<dbReference type="InterPro" id="IPR026704">
    <property type="entry name" value="KATNIP"/>
</dbReference>
<feature type="domain" description="KATNIP" evidence="1">
    <location>
        <begin position="475"/>
        <end position="627"/>
    </location>
</feature>
<dbReference type="GeneTree" id="ENSGT00390000004566"/>
<dbReference type="PANTHER" id="PTHR21534">
    <property type="entry name" value="KATANIN-INTERACTING PROTEIN"/>
    <property type="match status" value="1"/>
</dbReference>
<reference evidence="2" key="2">
    <citation type="submission" date="2025-09" db="UniProtKB">
        <authorList>
            <consortium name="Ensembl"/>
        </authorList>
    </citation>
    <scope>IDENTIFICATION</scope>
</reference>
<gene>
    <name evidence="2" type="primary">KATNIP</name>
</gene>
<dbReference type="Ensembl" id="ENSSPUT00000026643.1">
    <property type="protein sequence ID" value="ENSSPUP00000024958.1"/>
    <property type="gene ID" value="ENSSPUG00000019128.1"/>
</dbReference>
<evidence type="ECO:0000313" key="3">
    <source>
        <dbReference type="Proteomes" id="UP000694392"/>
    </source>
</evidence>
<organism evidence="2 3">
    <name type="scientific">Sphenodon punctatus</name>
    <name type="common">Tuatara</name>
    <name type="synonym">Hatteria punctata</name>
    <dbReference type="NCBI Taxonomy" id="8508"/>
    <lineage>
        <taxon>Eukaryota</taxon>
        <taxon>Metazoa</taxon>
        <taxon>Chordata</taxon>
        <taxon>Craniata</taxon>
        <taxon>Vertebrata</taxon>
        <taxon>Euteleostomi</taxon>
        <taxon>Lepidosauria</taxon>
        <taxon>Sphenodontia</taxon>
        <taxon>Sphenodontidae</taxon>
        <taxon>Sphenodon</taxon>
    </lineage>
</organism>